<dbReference type="AlphaFoldDB" id="E5XLV9"/>
<evidence type="ECO:0000313" key="2">
    <source>
        <dbReference type="Proteomes" id="UP000004816"/>
    </source>
</evidence>
<proteinExistence type="predicted"/>
<dbReference type="InterPro" id="IPR022062">
    <property type="entry name" value="DUF3618"/>
</dbReference>
<dbReference type="STRING" id="679197.HMPREF9336_00478"/>
<dbReference type="RefSeq" id="WP_007467455.1">
    <property type="nucleotide sequence ID" value="NZ_KI391954.1"/>
</dbReference>
<sequence>MSNDPDRIEREVERAREELARVIDQLAERLDPKKVTDEAKHWLVLKLNEPPVKYSLLGLGGLFTLLALRRLFGGRKD</sequence>
<reference evidence="1 2" key="1">
    <citation type="journal article" date="2011" name="Stand. Genomic Sci.">
        <title>High quality draft genome sequence of Segniliparus rugosus CDC 945(T)= (ATCC BAA-974(T)).</title>
        <authorList>
            <person name="Earl A.M."/>
            <person name="Desjardins C.A."/>
            <person name="Fitzgerald M.G."/>
            <person name="Arachchi H.M."/>
            <person name="Zeng Q."/>
            <person name="Mehta T."/>
            <person name="Griggs A."/>
            <person name="Birren B.W."/>
            <person name="Toney N.C."/>
            <person name="Carr J."/>
            <person name="Posey J."/>
            <person name="Butler W.R."/>
        </authorList>
    </citation>
    <scope>NUCLEOTIDE SEQUENCE [LARGE SCALE GENOMIC DNA]</scope>
    <source>
        <strain evidence="2">ATCC BAA-974 / DSM 45345 / CCUG 50838 / CIP 108380 / JCM 13579 / CDC 945</strain>
    </source>
</reference>
<accession>E5XLV9</accession>
<gene>
    <name evidence="1" type="ORF">HMPREF9336_00478</name>
</gene>
<dbReference type="OrthoDB" id="5196933at2"/>
<evidence type="ECO:0008006" key="3">
    <source>
        <dbReference type="Google" id="ProtNLM"/>
    </source>
</evidence>
<name>E5XLV9_SEGRC</name>
<organism evidence="1 2">
    <name type="scientific">Segniliparus rugosus (strain ATCC BAA-974 / DSM 45345 / CCUG 50838 / CIP 108380 / JCM 13579 / CDC 945)</name>
    <dbReference type="NCBI Taxonomy" id="679197"/>
    <lineage>
        <taxon>Bacteria</taxon>
        <taxon>Bacillati</taxon>
        <taxon>Actinomycetota</taxon>
        <taxon>Actinomycetes</taxon>
        <taxon>Mycobacteriales</taxon>
        <taxon>Segniliparaceae</taxon>
        <taxon>Segniliparus</taxon>
    </lineage>
</organism>
<protein>
    <recommendedName>
        <fullName evidence="3">DUF3618 domain-containing protein</fullName>
    </recommendedName>
</protein>
<dbReference type="Pfam" id="PF12277">
    <property type="entry name" value="DUF3618"/>
    <property type="match status" value="1"/>
</dbReference>
<dbReference type="Proteomes" id="UP000004816">
    <property type="component" value="Unassembled WGS sequence"/>
</dbReference>
<keyword evidence="2" id="KW-1185">Reference proteome</keyword>
<evidence type="ECO:0000313" key="1">
    <source>
        <dbReference type="EMBL" id="EFV14645.1"/>
    </source>
</evidence>
<dbReference type="EMBL" id="ACZI02000003">
    <property type="protein sequence ID" value="EFV14645.1"/>
    <property type="molecule type" value="Genomic_DNA"/>
</dbReference>
<dbReference type="HOGENOM" id="CLU_164604_1_0_11"/>
<comment type="caution">
    <text evidence="1">The sequence shown here is derived from an EMBL/GenBank/DDBJ whole genome shotgun (WGS) entry which is preliminary data.</text>
</comment>